<protein>
    <submittedName>
        <fullName evidence="1">Uncharacterized protein</fullName>
    </submittedName>
</protein>
<gene>
    <name evidence="1" type="ORF">Mal4_06960</name>
</gene>
<dbReference type="AlphaFoldDB" id="A0A517Z1P6"/>
<proteinExistence type="predicted"/>
<name>A0A517Z1P6_9PLAN</name>
<evidence type="ECO:0000313" key="1">
    <source>
        <dbReference type="EMBL" id="QDU36410.1"/>
    </source>
</evidence>
<evidence type="ECO:0000313" key="2">
    <source>
        <dbReference type="Proteomes" id="UP000320496"/>
    </source>
</evidence>
<reference evidence="1 2" key="1">
    <citation type="submission" date="2019-02" db="EMBL/GenBank/DDBJ databases">
        <title>Deep-cultivation of Planctomycetes and their phenomic and genomic characterization uncovers novel biology.</title>
        <authorList>
            <person name="Wiegand S."/>
            <person name="Jogler M."/>
            <person name="Boedeker C."/>
            <person name="Pinto D."/>
            <person name="Vollmers J."/>
            <person name="Rivas-Marin E."/>
            <person name="Kohn T."/>
            <person name="Peeters S.H."/>
            <person name="Heuer A."/>
            <person name="Rast P."/>
            <person name="Oberbeckmann S."/>
            <person name="Bunk B."/>
            <person name="Jeske O."/>
            <person name="Meyerdierks A."/>
            <person name="Storesund J.E."/>
            <person name="Kallscheuer N."/>
            <person name="Luecker S."/>
            <person name="Lage O.M."/>
            <person name="Pohl T."/>
            <person name="Merkel B.J."/>
            <person name="Hornburger P."/>
            <person name="Mueller R.-W."/>
            <person name="Bruemmer F."/>
            <person name="Labrenz M."/>
            <person name="Spormann A.M."/>
            <person name="Op den Camp H."/>
            <person name="Overmann J."/>
            <person name="Amann R."/>
            <person name="Jetten M.S.M."/>
            <person name="Mascher T."/>
            <person name="Medema M.H."/>
            <person name="Devos D.P."/>
            <person name="Kaster A.-K."/>
            <person name="Ovreas L."/>
            <person name="Rohde M."/>
            <person name="Galperin M.Y."/>
            <person name="Jogler C."/>
        </authorList>
    </citation>
    <scope>NUCLEOTIDE SEQUENCE [LARGE SCALE GENOMIC DNA]</scope>
    <source>
        <strain evidence="1 2">Mal4</strain>
    </source>
</reference>
<dbReference type="OrthoDB" id="286017at2"/>
<keyword evidence="2" id="KW-1185">Reference proteome</keyword>
<dbReference type="EMBL" id="CP036275">
    <property type="protein sequence ID" value="QDU36410.1"/>
    <property type="molecule type" value="Genomic_DNA"/>
</dbReference>
<organism evidence="1 2">
    <name type="scientific">Maioricimonas rarisocia</name>
    <dbReference type="NCBI Taxonomy" id="2528026"/>
    <lineage>
        <taxon>Bacteria</taxon>
        <taxon>Pseudomonadati</taxon>
        <taxon>Planctomycetota</taxon>
        <taxon>Planctomycetia</taxon>
        <taxon>Planctomycetales</taxon>
        <taxon>Planctomycetaceae</taxon>
        <taxon>Maioricimonas</taxon>
    </lineage>
</organism>
<dbReference type="KEGG" id="mri:Mal4_06960"/>
<dbReference type="Proteomes" id="UP000320496">
    <property type="component" value="Chromosome"/>
</dbReference>
<accession>A0A517Z1P6</accession>
<sequence length="101" mass="12168">MNQNQRFQHDVQDDIPRELVELGRSIAELPEEHFQKIEQHYVQVVDCVRRRRRILNLVQEALAQLRLDIKYLMFDLDVTRQERDTLQQQLEQSEGDGFNSF</sequence>
<dbReference type="RefSeq" id="WP_145367075.1">
    <property type="nucleotide sequence ID" value="NZ_CP036275.1"/>
</dbReference>